<dbReference type="Gene3D" id="3.40.1160.10">
    <property type="entry name" value="Acetylglutamate kinase-like"/>
    <property type="match status" value="1"/>
</dbReference>
<gene>
    <name evidence="2" type="ORF">CA12_16620</name>
</gene>
<evidence type="ECO:0000313" key="3">
    <source>
        <dbReference type="Proteomes" id="UP000318741"/>
    </source>
</evidence>
<protein>
    <submittedName>
        <fullName evidence="2">Amino acid kinase family protein</fullName>
    </submittedName>
</protein>
<keyword evidence="3" id="KW-1185">Reference proteome</keyword>
<dbReference type="SUPFAM" id="SSF53633">
    <property type="entry name" value="Carbamate kinase-like"/>
    <property type="match status" value="1"/>
</dbReference>
<keyword evidence="2" id="KW-0808">Transferase</keyword>
<dbReference type="AlphaFoldDB" id="A0A517P881"/>
<evidence type="ECO:0000313" key="2">
    <source>
        <dbReference type="EMBL" id="QDT15577.1"/>
    </source>
</evidence>
<dbReference type="OrthoDB" id="8526978at2"/>
<dbReference type="EMBL" id="CP036265">
    <property type="protein sequence ID" value="QDT15577.1"/>
    <property type="molecule type" value="Genomic_DNA"/>
</dbReference>
<sequence>MHASAAPLVVKLGGSLLDLPDLAGRLGEVLRNEPRALVVVGGGAAADAVRDWDRSHRLGEERAHRLACEALGLTARFVSELLPGAERVSTRDAARDAWGRGATAVLDLPRFLEREEPLDGHAPPHTWDTTSDTLAAWVARRWPARRLALLKSCERRPDAVDAHFAQFAAGLEVEWVNLRALSASGGRQPAVSSKRFERADGVEHTEG</sequence>
<dbReference type="GO" id="GO:0016301">
    <property type="term" value="F:kinase activity"/>
    <property type="evidence" value="ECO:0007669"/>
    <property type="project" value="UniProtKB-KW"/>
</dbReference>
<dbReference type="Pfam" id="PF00696">
    <property type="entry name" value="AA_kinase"/>
    <property type="match status" value="1"/>
</dbReference>
<dbReference type="KEGG" id="acaf:CA12_16620"/>
<dbReference type="InterPro" id="IPR036393">
    <property type="entry name" value="AceGlu_kinase-like_sf"/>
</dbReference>
<organism evidence="2 3">
    <name type="scientific">Alienimonas californiensis</name>
    <dbReference type="NCBI Taxonomy" id="2527989"/>
    <lineage>
        <taxon>Bacteria</taxon>
        <taxon>Pseudomonadati</taxon>
        <taxon>Planctomycetota</taxon>
        <taxon>Planctomycetia</taxon>
        <taxon>Planctomycetales</taxon>
        <taxon>Planctomycetaceae</taxon>
        <taxon>Alienimonas</taxon>
    </lineage>
</organism>
<feature type="domain" description="Aspartate/glutamate/uridylate kinase" evidence="1">
    <location>
        <begin position="8"/>
        <end position="151"/>
    </location>
</feature>
<name>A0A517P881_9PLAN</name>
<evidence type="ECO:0000259" key="1">
    <source>
        <dbReference type="Pfam" id="PF00696"/>
    </source>
</evidence>
<accession>A0A517P881</accession>
<proteinExistence type="predicted"/>
<dbReference type="InterPro" id="IPR001048">
    <property type="entry name" value="Asp/Glu/Uridylate_kinase"/>
</dbReference>
<dbReference type="RefSeq" id="WP_145358490.1">
    <property type="nucleotide sequence ID" value="NZ_CP036265.1"/>
</dbReference>
<dbReference type="Proteomes" id="UP000318741">
    <property type="component" value="Chromosome"/>
</dbReference>
<reference evidence="2 3" key="1">
    <citation type="submission" date="2019-02" db="EMBL/GenBank/DDBJ databases">
        <title>Deep-cultivation of Planctomycetes and their phenomic and genomic characterization uncovers novel biology.</title>
        <authorList>
            <person name="Wiegand S."/>
            <person name="Jogler M."/>
            <person name="Boedeker C."/>
            <person name="Pinto D."/>
            <person name="Vollmers J."/>
            <person name="Rivas-Marin E."/>
            <person name="Kohn T."/>
            <person name="Peeters S.H."/>
            <person name="Heuer A."/>
            <person name="Rast P."/>
            <person name="Oberbeckmann S."/>
            <person name="Bunk B."/>
            <person name="Jeske O."/>
            <person name="Meyerdierks A."/>
            <person name="Storesund J.E."/>
            <person name="Kallscheuer N."/>
            <person name="Luecker S."/>
            <person name="Lage O.M."/>
            <person name="Pohl T."/>
            <person name="Merkel B.J."/>
            <person name="Hornburger P."/>
            <person name="Mueller R.-W."/>
            <person name="Bruemmer F."/>
            <person name="Labrenz M."/>
            <person name="Spormann A.M."/>
            <person name="Op den Camp H."/>
            <person name="Overmann J."/>
            <person name="Amann R."/>
            <person name="Jetten M.S.M."/>
            <person name="Mascher T."/>
            <person name="Medema M.H."/>
            <person name="Devos D.P."/>
            <person name="Kaster A.-K."/>
            <person name="Ovreas L."/>
            <person name="Rohde M."/>
            <person name="Galperin M.Y."/>
            <person name="Jogler C."/>
        </authorList>
    </citation>
    <scope>NUCLEOTIDE SEQUENCE [LARGE SCALE GENOMIC DNA]</scope>
    <source>
        <strain evidence="2 3">CA12</strain>
    </source>
</reference>
<keyword evidence="2" id="KW-0418">Kinase</keyword>